<accession>A0A4Y2NIB0</accession>
<protein>
    <submittedName>
        <fullName evidence="1">Uncharacterized protein</fullName>
    </submittedName>
</protein>
<sequence>MQTAEDAMIGIPDSSTITKVAVVDRKPEEVAGEPAMPGNELHNLRMEESRLGKDMRDVFSRLLAIPGKIPPVLPSLQEFISNFPFEALCGFVCKNIDLVKFRCPSGMVVCQLIPWISYVSLDPM</sequence>
<evidence type="ECO:0000313" key="2">
    <source>
        <dbReference type="Proteomes" id="UP000499080"/>
    </source>
</evidence>
<name>A0A4Y2NIB0_ARAVE</name>
<proteinExistence type="predicted"/>
<comment type="caution">
    <text evidence="1">The sequence shown here is derived from an EMBL/GenBank/DDBJ whole genome shotgun (WGS) entry which is preliminary data.</text>
</comment>
<keyword evidence="2" id="KW-1185">Reference proteome</keyword>
<organism evidence="1 2">
    <name type="scientific">Araneus ventricosus</name>
    <name type="common">Orbweaver spider</name>
    <name type="synonym">Epeira ventricosa</name>
    <dbReference type="NCBI Taxonomy" id="182803"/>
    <lineage>
        <taxon>Eukaryota</taxon>
        <taxon>Metazoa</taxon>
        <taxon>Ecdysozoa</taxon>
        <taxon>Arthropoda</taxon>
        <taxon>Chelicerata</taxon>
        <taxon>Arachnida</taxon>
        <taxon>Araneae</taxon>
        <taxon>Araneomorphae</taxon>
        <taxon>Entelegynae</taxon>
        <taxon>Araneoidea</taxon>
        <taxon>Araneidae</taxon>
        <taxon>Araneus</taxon>
    </lineage>
</organism>
<dbReference type="Proteomes" id="UP000499080">
    <property type="component" value="Unassembled WGS sequence"/>
</dbReference>
<gene>
    <name evidence="1" type="ORF">AVEN_79445_1</name>
</gene>
<reference evidence="1 2" key="1">
    <citation type="journal article" date="2019" name="Sci. Rep.">
        <title>Orb-weaving spider Araneus ventricosus genome elucidates the spidroin gene catalogue.</title>
        <authorList>
            <person name="Kono N."/>
            <person name="Nakamura H."/>
            <person name="Ohtoshi R."/>
            <person name="Moran D.A.P."/>
            <person name="Shinohara A."/>
            <person name="Yoshida Y."/>
            <person name="Fujiwara M."/>
            <person name="Mori M."/>
            <person name="Tomita M."/>
            <person name="Arakawa K."/>
        </authorList>
    </citation>
    <scope>NUCLEOTIDE SEQUENCE [LARGE SCALE GENOMIC DNA]</scope>
</reference>
<dbReference type="AlphaFoldDB" id="A0A4Y2NIB0"/>
<dbReference type="EMBL" id="BGPR01128256">
    <property type="protein sequence ID" value="GBN39208.1"/>
    <property type="molecule type" value="Genomic_DNA"/>
</dbReference>
<evidence type="ECO:0000313" key="1">
    <source>
        <dbReference type="EMBL" id="GBN39208.1"/>
    </source>
</evidence>